<name>A0A6L5X8M8_9FIRM</name>
<organism evidence="1 2">
    <name type="scientific">Porcincola intestinalis</name>
    <dbReference type="NCBI Taxonomy" id="2606632"/>
    <lineage>
        <taxon>Bacteria</taxon>
        <taxon>Bacillati</taxon>
        <taxon>Bacillota</taxon>
        <taxon>Clostridia</taxon>
        <taxon>Lachnospirales</taxon>
        <taxon>Lachnospiraceae</taxon>
        <taxon>Porcincola</taxon>
    </lineage>
</organism>
<evidence type="ECO:0000313" key="1">
    <source>
        <dbReference type="EMBL" id="MSS15957.1"/>
    </source>
</evidence>
<comment type="caution">
    <text evidence="1">The sequence shown here is derived from an EMBL/GenBank/DDBJ whole genome shotgun (WGS) entry which is preliminary data.</text>
</comment>
<dbReference type="RefSeq" id="WP_154527329.1">
    <property type="nucleotide sequence ID" value="NZ_VULZ01000018.1"/>
</dbReference>
<dbReference type="AlphaFoldDB" id="A0A6L5X8M8"/>
<reference evidence="1 2" key="1">
    <citation type="submission" date="2019-08" db="EMBL/GenBank/DDBJ databases">
        <title>In-depth cultivation of the pig gut microbiome towards novel bacterial diversity and tailored functional studies.</title>
        <authorList>
            <person name="Wylensek D."/>
            <person name="Hitch T.C.A."/>
            <person name="Clavel T."/>
        </authorList>
    </citation>
    <scope>NUCLEOTIDE SEQUENCE [LARGE SCALE GENOMIC DNA]</scope>
    <source>
        <strain evidence="1 2">Oil+RF-744-WCA-WT-11</strain>
    </source>
</reference>
<proteinExistence type="predicted"/>
<gene>
    <name evidence="1" type="ORF">FYJ35_13140</name>
</gene>
<evidence type="ECO:0008006" key="3">
    <source>
        <dbReference type="Google" id="ProtNLM"/>
    </source>
</evidence>
<accession>A0A6L5X8M8</accession>
<dbReference type="Proteomes" id="UP000481852">
    <property type="component" value="Unassembled WGS sequence"/>
</dbReference>
<dbReference type="EMBL" id="VULZ01000018">
    <property type="protein sequence ID" value="MSS15957.1"/>
    <property type="molecule type" value="Genomic_DNA"/>
</dbReference>
<evidence type="ECO:0000313" key="2">
    <source>
        <dbReference type="Proteomes" id="UP000481852"/>
    </source>
</evidence>
<protein>
    <recommendedName>
        <fullName evidence="3">PsbP C-terminal domain-containing protein</fullName>
    </recommendedName>
</protein>
<keyword evidence="2" id="KW-1185">Reference proteome</keyword>
<sequence>MQRNIKARPRSGKETFMNRYWMKGAGILIFTSAITLAGCGIKNPEGNASSASNAPGTSSAGVSRASFQTEYGSFDLPSGWIKNEEHSTVDKPLFVTKDYNGNGIPDNISVEYGTSHYTKEQAKEFGEAVLKQLTEQSQGEAEGQITASGENTKSGESVLVYNMPLSDRVCTQYYIVGDQSYVMVYETNVSGSTSCDSAAEEIVNSFQWK</sequence>